<reference evidence="3" key="2">
    <citation type="submission" date="2023-01" db="EMBL/GenBank/DDBJ databases">
        <authorList>
            <person name="Petersen C."/>
        </authorList>
    </citation>
    <scope>NUCLEOTIDE SEQUENCE</scope>
    <source>
        <strain evidence="3">IBT 15450</strain>
    </source>
</reference>
<dbReference type="InterPro" id="IPR052780">
    <property type="entry name" value="AAA_Catabolism_Regulators"/>
</dbReference>
<dbReference type="Proteomes" id="UP001219568">
    <property type="component" value="Unassembled WGS sequence"/>
</dbReference>
<dbReference type="PANTHER" id="PTHR31644:SF1">
    <property type="entry name" value="ZN(II)2CYS6 TRANSCRIPTION FACTOR (EUROFUNG)"/>
    <property type="match status" value="1"/>
</dbReference>
<dbReference type="CDD" id="cd12148">
    <property type="entry name" value="fungal_TF_MHR"/>
    <property type="match status" value="1"/>
</dbReference>
<evidence type="ECO:0000313" key="4">
    <source>
        <dbReference type="Proteomes" id="UP001219568"/>
    </source>
</evidence>
<dbReference type="GO" id="GO:0005634">
    <property type="term" value="C:nucleus"/>
    <property type="evidence" value="ECO:0007669"/>
    <property type="project" value="TreeGrafter"/>
</dbReference>
<proteinExistence type="predicted"/>
<dbReference type="EMBL" id="JAQJZL010000005">
    <property type="protein sequence ID" value="KAJ6041227.1"/>
    <property type="molecule type" value="Genomic_DNA"/>
</dbReference>
<dbReference type="Pfam" id="PF04082">
    <property type="entry name" value="Fungal_trans"/>
    <property type="match status" value="1"/>
</dbReference>
<reference evidence="3" key="1">
    <citation type="journal article" date="2023" name="IMA Fungus">
        <title>Comparative genomic study of the Penicillium genus elucidates a diverse pangenome and 15 lateral gene transfer events.</title>
        <authorList>
            <person name="Petersen C."/>
            <person name="Sorensen T."/>
            <person name="Nielsen M.R."/>
            <person name="Sondergaard T.E."/>
            <person name="Sorensen J.L."/>
            <person name="Fitzpatrick D.A."/>
            <person name="Frisvad J.C."/>
            <person name="Nielsen K.L."/>
        </authorList>
    </citation>
    <scope>NUCLEOTIDE SEQUENCE</scope>
    <source>
        <strain evidence="3">IBT 15450</strain>
    </source>
</reference>
<dbReference type="GO" id="GO:0000981">
    <property type="term" value="F:DNA-binding transcription factor activity, RNA polymerase II-specific"/>
    <property type="evidence" value="ECO:0007669"/>
    <property type="project" value="TreeGrafter"/>
</dbReference>
<gene>
    <name evidence="3" type="ORF">N7460_006617</name>
</gene>
<evidence type="ECO:0000313" key="3">
    <source>
        <dbReference type="EMBL" id="KAJ6041227.1"/>
    </source>
</evidence>
<dbReference type="SMART" id="SM00906">
    <property type="entry name" value="Fungal_trans"/>
    <property type="match status" value="1"/>
</dbReference>
<comment type="caution">
    <text evidence="3">The sequence shown here is derived from an EMBL/GenBank/DDBJ whole genome shotgun (WGS) entry which is preliminary data.</text>
</comment>
<accession>A0AAD6IBY4</accession>
<dbReference type="GO" id="GO:0006351">
    <property type="term" value="P:DNA-templated transcription"/>
    <property type="evidence" value="ECO:0007669"/>
    <property type="project" value="InterPro"/>
</dbReference>
<protein>
    <submittedName>
        <fullName evidence="3">Transcription factor</fullName>
    </submittedName>
</protein>
<sequence>MCLNIPWNPSDAWQYLRDIANGSHDCPEAPSSAQRARIAYLQLSNTTLADTVDLEEAYTGLKKYRLVQNGTLDAETVLCLVQLYASRFHSYFPVVPKGNFDPHTLNEFASAEKYLFTAVLTISSKSLDNMQHIHESCCEYMRELLSEISFGADCDIDAVEALLLLAQWEPPGLLARVGYIGNGEEDRAAWMHVGLALRAAQFLELERAFVPGESAEPSERGSRQRLTWIGCYMSDRLLSTRLGRSFSPGSPGSTVGSVYHEFSLLQPTNPEEDAQGKIFQAHLELIQMHSNFHMFRNSDICTTDHATMDQDHLKSVEELLVAMSNWHRIWGILACSIHLKATLQMAYEYLRFDVNALAVKSEMRRAKSSDLYIGCHDDQDISINNATGTRDFPFMHDAIDAAKMYLNILANYVDPEEHLKFMPLRYYFHGIHVASFLCKVTVKIISGGQVLTFMMMEEKVAVGELLRRTKLCFERSSSGPYDVGSRYARLLMLLILPQLPHSTSSQISG</sequence>
<name>A0AAD6IBY4_PENCN</name>
<dbReference type="InterPro" id="IPR007219">
    <property type="entry name" value="XnlR_reg_dom"/>
</dbReference>
<organism evidence="3 4">
    <name type="scientific">Penicillium canescens</name>
    <dbReference type="NCBI Taxonomy" id="5083"/>
    <lineage>
        <taxon>Eukaryota</taxon>
        <taxon>Fungi</taxon>
        <taxon>Dikarya</taxon>
        <taxon>Ascomycota</taxon>
        <taxon>Pezizomycotina</taxon>
        <taxon>Eurotiomycetes</taxon>
        <taxon>Eurotiomycetidae</taxon>
        <taxon>Eurotiales</taxon>
        <taxon>Aspergillaceae</taxon>
        <taxon>Penicillium</taxon>
    </lineage>
</organism>
<dbReference type="AlphaFoldDB" id="A0AAD6IBY4"/>
<evidence type="ECO:0000259" key="2">
    <source>
        <dbReference type="SMART" id="SM00906"/>
    </source>
</evidence>
<keyword evidence="4" id="KW-1185">Reference proteome</keyword>
<dbReference type="PANTHER" id="PTHR31644">
    <property type="entry name" value="TRANSCRIPTIONAL ACTIVATOR ARO80-RELATED"/>
    <property type="match status" value="1"/>
</dbReference>
<dbReference type="GO" id="GO:0008270">
    <property type="term" value="F:zinc ion binding"/>
    <property type="evidence" value="ECO:0007669"/>
    <property type="project" value="InterPro"/>
</dbReference>
<dbReference type="GO" id="GO:0003677">
    <property type="term" value="F:DNA binding"/>
    <property type="evidence" value="ECO:0007669"/>
    <property type="project" value="InterPro"/>
</dbReference>
<keyword evidence="1" id="KW-0539">Nucleus</keyword>
<evidence type="ECO:0000256" key="1">
    <source>
        <dbReference type="ARBA" id="ARBA00023242"/>
    </source>
</evidence>
<feature type="domain" description="Xylanolytic transcriptional activator regulatory" evidence="2">
    <location>
        <begin position="189"/>
        <end position="262"/>
    </location>
</feature>